<geneLocation type="plasmid" evidence="1">
    <name>unnamed1</name>
</geneLocation>
<reference evidence="1 2" key="1">
    <citation type="journal article" date="2019" name="Nat. Commun.">
        <title>A new type of DNA phosphorothioation-based antiviral system in archaea.</title>
        <authorList>
            <person name="Xiong L."/>
            <person name="Liu S."/>
            <person name="Chen S."/>
            <person name="Xiao Y."/>
            <person name="Zhu B."/>
            <person name="Gao Y."/>
            <person name="Zhang Y."/>
            <person name="Chen B."/>
            <person name="Luo J."/>
            <person name="Deng Z."/>
            <person name="Chen X."/>
            <person name="Wang L."/>
            <person name="Chen S."/>
        </authorList>
    </citation>
    <scope>NUCLEOTIDE SEQUENCE [LARGE SCALE GENOMIC DNA]</scope>
    <source>
        <strain evidence="1 2">CGMCC 1.10331</strain>
        <plasmid evidence="1 2">unnamed1</plasmid>
    </source>
</reference>
<sequence>MRIETAVDVDVAIDVHANCIVADAYSVDVHPHSEVVDAYSGSVSPFAFRTRGETDATTA</sequence>
<proteinExistence type="predicted"/>
<gene>
    <name evidence="1" type="ORF">DV707_15385</name>
</gene>
<accession>A0A4D6H805</accession>
<organism evidence="1 2">
    <name type="scientific">Halobellus limi</name>
    <dbReference type="NCBI Taxonomy" id="699433"/>
    <lineage>
        <taxon>Archaea</taxon>
        <taxon>Methanobacteriati</taxon>
        <taxon>Methanobacteriota</taxon>
        <taxon>Stenosarchaea group</taxon>
        <taxon>Halobacteria</taxon>
        <taxon>Halobacteriales</taxon>
        <taxon>Haloferacaceae</taxon>
        <taxon>Halobellus</taxon>
    </lineage>
</organism>
<dbReference type="KEGG" id="hlm:DV707_15385"/>
<dbReference type="Proteomes" id="UP000296733">
    <property type="component" value="Plasmid unnamed1"/>
</dbReference>
<dbReference type="AlphaFoldDB" id="A0A4D6H805"/>
<keyword evidence="1" id="KW-0614">Plasmid</keyword>
<name>A0A4D6H805_9EURY</name>
<dbReference type="EMBL" id="CP031312">
    <property type="protein sequence ID" value="QCC49137.1"/>
    <property type="molecule type" value="Genomic_DNA"/>
</dbReference>
<dbReference type="GeneID" id="39859502"/>
<evidence type="ECO:0000313" key="2">
    <source>
        <dbReference type="Proteomes" id="UP000296733"/>
    </source>
</evidence>
<evidence type="ECO:0000313" key="1">
    <source>
        <dbReference type="EMBL" id="QCC49137.1"/>
    </source>
</evidence>
<dbReference type="RefSeq" id="WP_103993261.1">
    <property type="nucleotide sequence ID" value="NZ_CP031312.1"/>
</dbReference>
<protein>
    <submittedName>
        <fullName evidence="1">Uncharacterized protein</fullName>
    </submittedName>
</protein>